<accession>A0A1Y6CKC2</accession>
<dbReference type="STRING" id="1513793.SAMN06296036_12437"/>
<reference evidence="3" key="1">
    <citation type="submission" date="2017-04" db="EMBL/GenBank/DDBJ databases">
        <authorList>
            <person name="Varghese N."/>
            <person name="Submissions S."/>
        </authorList>
    </citation>
    <scope>NUCLEOTIDE SEQUENCE [LARGE SCALE GENOMIC DNA]</scope>
    <source>
        <strain evidence="3">RKEM611</strain>
    </source>
</reference>
<name>A0A1Y6CKC2_9BACT</name>
<proteinExistence type="predicted"/>
<sequence>MKYITIIAAAILAAIIFKSRSNDRSPLATKDPQKNLPISNTRDINPAEEEREAKALEVQRQHFSARRKLRLASSSLETNGDSISIKLSIDSEKRWCKKGDLDLIASLEETSHKKDFLVTIQNLSTKDVIYKQRSNYKSLKAGITSTIAIKAPQKTLHLGLFICHDPAMTSSCIGKKISPHGRVLENLTFNKPVKDIVVFFQYFNLKGTALTSIPSNRFGERYYKDVSRMLDQDISKSQLKTIRSMNETLKSEPVVINNNTIKVILPYNDEKCNV</sequence>
<dbReference type="EMBL" id="FWZT01000024">
    <property type="protein sequence ID" value="SMF68553.1"/>
    <property type="molecule type" value="Genomic_DNA"/>
</dbReference>
<evidence type="ECO:0000256" key="1">
    <source>
        <dbReference type="SAM" id="MobiDB-lite"/>
    </source>
</evidence>
<protein>
    <submittedName>
        <fullName evidence="2">Uncharacterized protein</fullName>
    </submittedName>
</protein>
<dbReference type="Proteomes" id="UP000192907">
    <property type="component" value="Unassembled WGS sequence"/>
</dbReference>
<evidence type="ECO:0000313" key="2">
    <source>
        <dbReference type="EMBL" id="SMF68553.1"/>
    </source>
</evidence>
<evidence type="ECO:0000313" key="3">
    <source>
        <dbReference type="Proteomes" id="UP000192907"/>
    </source>
</evidence>
<keyword evidence="3" id="KW-1185">Reference proteome</keyword>
<gene>
    <name evidence="2" type="ORF">SAMN06296036_12437</name>
</gene>
<organism evidence="2 3">
    <name type="scientific">Pseudobacteriovorax antillogorgiicola</name>
    <dbReference type="NCBI Taxonomy" id="1513793"/>
    <lineage>
        <taxon>Bacteria</taxon>
        <taxon>Pseudomonadati</taxon>
        <taxon>Bdellovibrionota</taxon>
        <taxon>Oligoflexia</taxon>
        <taxon>Oligoflexales</taxon>
        <taxon>Pseudobacteriovoracaceae</taxon>
        <taxon>Pseudobacteriovorax</taxon>
    </lineage>
</organism>
<dbReference type="RefSeq" id="WP_132323844.1">
    <property type="nucleotide sequence ID" value="NZ_FWZT01000024.1"/>
</dbReference>
<feature type="region of interest" description="Disordered" evidence="1">
    <location>
        <begin position="23"/>
        <end position="45"/>
    </location>
</feature>
<dbReference type="AlphaFoldDB" id="A0A1Y6CKC2"/>